<evidence type="ECO:0000259" key="6">
    <source>
        <dbReference type="Pfam" id="PF00151"/>
    </source>
</evidence>
<dbReference type="ESTHER" id="agrpl-a0a1w4wm28">
    <property type="family name" value="Pancreatic_lipase"/>
</dbReference>
<dbReference type="InterPro" id="IPR033906">
    <property type="entry name" value="Lipase_N"/>
</dbReference>
<keyword evidence="7" id="KW-1185">Reference proteome</keyword>
<keyword evidence="3" id="KW-0964">Secreted</keyword>
<dbReference type="Proteomes" id="UP000192223">
    <property type="component" value="Unplaced"/>
</dbReference>
<dbReference type="SUPFAM" id="SSF53474">
    <property type="entry name" value="alpha/beta-Hydrolases"/>
    <property type="match status" value="1"/>
</dbReference>
<comment type="subcellular location">
    <subcellularLocation>
        <location evidence="1">Secreted</location>
    </subcellularLocation>
</comment>
<dbReference type="Pfam" id="PF00151">
    <property type="entry name" value="Lipase"/>
    <property type="match status" value="1"/>
</dbReference>
<dbReference type="CDD" id="cd00707">
    <property type="entry name" value="Pancreat_lipase_like"/>
    <property type="match status" value="1"/>
</dbReference>
<dbReference type="PANTHER" id="PTHR11610:SF185">
    <property type="entry name" value="LD47264P"/>
    <property type="match status" value="1"/>
</dbReference>
<dbReference type="GeneID" id="108734215"/>
<evidence type="ECO:0000256" key="4">
    <source>
        <dbReference type="ARBA" id="ARBA00023157"/>
    </source>
</evidence>
<dbReference type="KEGG" id="apln:108734215"/>
<dbReference type="RefSeq" id="XP_018321173.1">
    <property type="nucleotide sequence ID" value="XM_018465671.2"/>
</dbReference>
<evidence type="ECO:0000256" key="1">
    <source>
        <dbReference type="ARBA" id="ARBA00004613"/>
    </source>
</evidence>
<dbReference type="PRINTS" id="PR00821">
    <property type="entry name" value="TAGLIPASE"/>
</dbReference>
<dbReference type="InParanoid" id="A0A1W4WM28"/>
<dbReference type="GO" id="GO:0016042">
    <property type="term" value="P:lipid catabolic process"/>
    <property type="evidence" value="ECO:0007669"/>
    <property type="project" value="TreeGrafter"/>
</dbReference>
<dbReference type="InterPro" id="IPR029058">
    <property type="entry name" value="AB_hydrolase_fold"/>
</dbReference>
<dbReference type="STRING" id="224129.A0A1W4WM28"/>
<dbReference type="Gene3D" id="3.40.50.1820">
    <property type="entry name" value="alpha/beta hydrolase"/>
    <property type="match status" value="1"/>
</dbReference>
<evidence type="ECO:0000313" key="7">
    <source>
        <dbReference type="Proteomes" id="UP000192223"/>
    </source>
</evidence>
<dbReference type="InterPro" id="IPR013818">
    <property type="entry name" value="Lipase"/>
</dbReference>
<evidence type="ECO:0000256" key="5">
    <source>
        <dbReference type="RuleBase" id="RU004262"/>
    </source>
</evidence>
<name>A0A1W4WM28_AGRPL</name>
<dbReference type="InterPro" id="IPR000734">
    <property type="entry name" value="TAG_lipase"/>
</dbReference>
<dbReference type="GO" id="GO:0005615">
    <property type="term" value="C:extracellular space"/>
    <property type="evidence" value="ECO:0007669"/>
    <property type="project" value="TreeGrafter"/>
</dbReference>
<gene>
    <name evidence="8" type="primary">LOC108734215</name>
</gene>
<comment type="similarity">
    <text evidence="2 5">Belongs to the AB hydrolase superfamily. Lipase family.</text>
</comment>
<keyword evidence="4" id="KW-1015">Disulfide bond</keyword>
<dbReference type="PANTHER" id="PTHR11610">
    <property type="entry name" value="LIPASE"/>
    <property type="match status" value="1"/>
</dbReference>
<protein>
    <submittedName>
        <fullName evidence="8">Pancreatic triacylglycerol lipase-like</fullName>
    </submittedName>
</protein>
<evidence type="ECO:0000313" key="8">
    <source>
        <dbReference type="RefSeq" id="XP_018321173.1"/>
    </source>
</evidence>
<dbReference type="InterPro" id="IPR002331">
    <property type="entry name" value="Lipase_panc"/>
</dbReference>
<dbReference type="OrthoDB" id="199913at2759"/>
<dbReference type="AlphaFoldDB" id="A0A1W4WM28"/>
<evidence type="ECO:0000256" key="3">
    <source>
        <dbReference type="ARBA" id="ARBA00022525"/>
    </source>
</evidence>
<feature type="domain" description="Lipase" evidence="6">
    <location>
        <begin position="94"/>
        <end position="438"/>
    </location>
</feature>
<proteinExistence type="inferred from homology"/>
<dbReference type="GO" id="GO:0004806">
    <property type="term" value="F:triacylglycerol lipase activity"/>
    <property type="evidence" value="ECO:0007669"/>
    <property type="project" value="InterPro"/>
</dbReference>
<dbReference type="FunCoup" id="A0A1W4WM28">
    <property type="interactions" value="39"/>
</dbReference>
<evidence type="ECO:0000256" key="2">
    <source>
        <dbReference type="ARBA" id="ARBA00010701"/>
    </source>
</evidence>
<organism evidence="7 8">
    <name type="scientific">Agrilus planipennis</name>
    <name type="common">Emerald ash borer</name>
    <name type="synonym">Agrilus marcopoli</name>
    <dbReference type="NCBI Taxonomy" id="224129"/>
    <lineage>
        <taxon>Eukaryota</taxon>
        <taxon>Metazoa</taxon>
        <taxon>Ecdysozoa</taxon>
        <taxon>Arthropoda</taxon>
        <taxon>Hexapoda</taxon>
        <taxon>Insecta</taxon>
        <taxon>Pterygota</taxon>
        <taxon>Neoptera</taxon>
        <taxon>Endopterygota</taxon>
        <taxon>Coleoptera</taxon>
        <taxon>Polyphaga</taxon>
        <taxon>Elateriformia</taxon>
        <taxon>Buprestoidea</taxon>
        <taxon>Buprestidae</taxon>
        <taxon>Agrilinae</taxon>
        <taxon>Agrilus</taxon>
    </lineage>
</organism>
<sequence>MTFLDFVACDKSPLVTQISLKIFDIRVKFSVKLKKKIVRELRRQCNKYAKMAGNASVFLQMIMYVTNQSAIQDDLQSSYNVYLMEIGKEMNKTTCIGSYGCFNLSAPWTSIHRPVSLFPENFEPNYFIYDRQHVDKPRLLDLEDYMFVKNLKINPDNPLYTISHGYLESGDKPWIIELAQELLKLEDCTVIAVDWGRGSSPPYTQAVANIRLVGAMTAHVLADFARFTGEKKLDHVHCIGHSLGAHLSGYIGYTLMRDFGLKLGRITGLDPAEPHFSKTQPPVRLDRSAAHYVDIIHTDASQFIRGGLGMTERIGHVDYYPNGGTDQPGCNRGVAQYITDSNGSFFGGIKKFLGCNHLRSHEYFMESIRSGCPFLTIGCSSYEDFKDGKCFQCGRNKNHCVRFGYHGREDYNRLIKKRMIRPNENLMQFLITGSESPFCKSHYRIRVEISNSTDSKTHGGEIGQLFFTVYSTRDGKGSNSGKMALNDGGYHEPGVKYEAVVPGNDIPDLKSVEVEWKYHSSVFNPLTWRLLASPRVFVDHVVIDNLETNKSIIVCSRENQPLISGIPQFFHTSYCALT</sequence>
<dbReference type="PRINTS" id="PR00823">
    <property type="entry name" value="PANCLIPASE"/>
</dbReference>
<accession>A0A1W4WM28</accession>
<reference evidence="8" key="1">
    <citation type="submission" date="2025-08" db="UniProtKB">
        <authorList>
            <consortium name="RefSeq"/>
        </authorList>
    </citation>
    <scope>IDENTIFICATION</scope>
    <source>
        <tissue evidence="8">Entire body</tissue>
    </source>
</reference>